<proteinExistence type="predicted"/>
<dbReference type="EMBL" id="BAAAGX010000007">
    <property type="protein sequence ID" value="GAA0234910.1"/>
    <property type="molecule type" value="Genomic_DNA"/>
</dbReference>
<comment type="caution">
    <text evidence="1">The sequence shown here is derived from an EMBL/GenBank/DDBJ whole genome shotgun (WGS) entry which is preliminary data.</text>
</comment>
<reference evidence="2" key="1">
    <citation type="journal article" date="2019" name="Int. J. Syst. Evol. Microbiol.">
        <title>The Global Catalogue of Microorganisms (GCM) 10K type strain sequencing project: providing services to taxonomists for standard genome sequencing and annotation.</title>
        <authorList>
            <consortium name="The Broad Institute Genomics Platform"/>
            <consortium name="The Broad Institute Genome Sequencing Center for Infectious Disease"/>
            <person name="Wu L."/>
            <person name="Ma J."/>
        </authorList>
    </citation>
    <scope>NUCLEOTIDE SEQUENCE [LARGE SCALE GENOMIC DNA]</scope>
    <source>
        <strain evidence="2">JCM 10425</strain>
    </source>
</reference>
<protein>
    <recommendedName>
        <fullName evidence="3">Transposase</fullName>
    </recommendedName>
</protein>
<gene>
    <name evidence="1" type="ORF">GCM10009539_20300</name>
</gene>
<dbReference type="RefSeq" id="WP_344648491.1">
    <property type="nucleotide sequence ID" value="NZ_BAAAGX010000007.1"/>
</dbReference>
<accession>A0ABP3DNV1</accession>
<sequence length="86" mass="9589">MVFLSHYVGRPAGAELNTLVEQLITDHRGRTTRALAERRRRRLNTVAVNFAAGHRLNFVAGHRLNFVAGHRLNFVAGRWLNTAAAG</sequence>
<evidence type="ECO:0000313" key="1">
    <source>
        <dbReference type="EMBL" id="GAA0234910.1"/>
    </source>
</evidence>
<name>A0ABP3DNV1_9ACTN</name>
<keyword evidence="2" id="KW-1185">Reference proteome</keyword>
<organism evidence="1 2">
    <name type="scientific">Cryptosporangium japonicum</name>
    <dbReference type="NCBI Taxonomy" id="80872"/>
    <lineage>
        <taxon>Bacteria</taxon>
        <taxon>Bacillati</taxon>
        <taxon>Actinomycetota</taxon>
        <taxon>Actinomycetes</taxon>
        <taxon>Cryptosporangiales</taxon>
        <taxon>Cryptosporangiaceae</taxon>
        <taxon>Cryptosporangium</taxon>
    </lineage>
</organism>
<dbReference type="Proteomes" id="UP001500967">
    <property type="component" value="Unassembled WGS sequence"/>
</dbReference>
<evidence type="ECO:0008006" key="3">
    <source>
        <dbReference type="Google" id="ProtNLM"/>
    </source>
</evidence>
<evidence type="ECO:0000313" key="2">
    <source>
        <dbReference type="Proteomes" id="UP001500967"/>
    </source>
</evidence>